<dbReference type="Gene3D" id="6.10.280.100">
    <property type="match status" value="1"/>
</dbReference>
<name>A0A1H2TFG0_9RHOB</name>
<evidence type="ECO:0000256" key="1">
    <source>
        <dbReference type="SAM" id="MobiDB-lite"/>
    </source>
</evidence>
<feature type="region of interest" description="Disordered" evidence="1">
    <location>
        <begin position="28"/>
        <end position="48"/>
    </location>
</feature>
<dbReference type="OrthoDB" id="7708998at2"/>
<evidence type="ECO:0008006" key="4">
    <source>
        <dbReference type="Google" id="ProtNLM"/>
    </source>
</evidence>
<gene>
    <name evidence="2" type="ORF">SAMN05444358_101788</name>
</gene>
<feature type="region of interest" description="Disordered" evidence="1">
    <location>
        <begin position="76"/>
        <end position="102"/>
    </location>
</feature>
<sequence length="184" mass="18938">MSRLLLIVAIAVVGAGAYYFATKPDPTPAEQLQSAAEEASEAVGEAASAVQEAASDAVDAATEQASEAASSVADQATEAASSVSEQASDAAASLTEQATDAASEAGDQVAALAGQGQELFNSWVQDGTLTAQNFDYDAMVASVQDSTLTQEIKTQALKIIDDIKASPELIVEKIQDLRNLLTQQ</sequence>
<keyword evidence="3" id="KW-1185">Reference proteome</keyword>
<accession>A0A1H2TFG0</accession>
<dbReference type="EMBL" id="FNNP01000001">
    <property type="protein sequence ID" value="SDW42686.1"/>
    <property type="molecule type" value="Genomic_DNA"/>
</dbReference>
<evidence type="ECO:0000313" key="3">
    <source>
        <dbReference type="Proteomes" id="UP000183400"/>
    </source>
</evidence>
<protein>
    <recommendedName>
        <fullName evidence="4">Colicin import membrane protein</fullName>
    </recommendedName>
</protein>
<dbReference type="AlphaFoldDB" id="A0A1H2TFG0"/>
<dbReference type="Proteomes" id="UP000183400">
    <property type="component" value="Unassembled WGS sequence"/>
</dbReference>
<feature type="compositionally biased region" description="Polar residues" evidence="1">
    <location>
        <begin position="78"/>
        <end position="87"/>
    </location>
</feature>
<feature type="compositionally biased region" description="Low complexity" evidence="1">
    <location>
        <begin position="29"/>
        <end position="48"/>
    </location>
</feature>
<reference evidence="3" key="1">
    <citation type="submission" date="2016-10" db="EMBL/GenBank/DDBJ databases">
        <authorList>
            <person name="Varghese N."/>
            <person name="Submissions S."/>
        </authorList>
    </citation>
    <scope>NUCLEOTIDE SEQUENCE [LARGE SCALE GENOMIC DNA]</scope>
    <source>
        <strain evidence="3">DSM 27839</strain>
    </source>
</reference>
<dbReference type="RefSeq" id="WP_074734613.1">
    <property type="nucleotide sequence ID" value="NZ_FNNP01000001.1"/>
</dbReference>
<evidence type="ECO:0000313" key="2">
    <source>
        <dbReference type="EMBL" id="SDW42686.1"/>
    </source>
</evidence>
<organism evidence="2 3">
    <name type="scientific">Ruegeria halocynthiae</name>
    <dbReference type="NCBI Taxonomy" id="985054"/>
    <lineage>
        <taxon>Bacteria</taxon>
        <taxon>Pseudomonadati</taxon>
        <taxon>Pseudomonadota</taxon>
        <taxon>Alphaproteobacteria</taxon>
        <taxon>Rhodobacterales</taxon>
        <taxon>Roseobacteraceae</taxon>
        <taxon>Ruegeria</taxon>
    </lineage>
</organism>
<proteinExistence type="predicted"/>
<dbReference type="STRING" id="985054.SAMN05444358_101788"/>